<dbReference type="Proteomes" id="UP000031668">
    <property type="component" value="Unassembled WGS sequence"/>
</dbReference>
<evidence type="ECO:0000313" key="2">
    <source>
        <dbReference type="Proteomes" id="UP000031668"/>
    </source>
</evidence>
<gene>
    <name evidence="1" type="ORF">RF11_10995</name>
</gene>
<evidence type="ECO:0000313" key="1">
    <source>
        <dbReference type="EMBL" id="KII74883.1"/>
    </source>
</evidence>
<dbReference type="EMBL" id="JWZT01000200">
    <property type="protein sequence ID" value="KII74883.1"/>
    <property type="molecule type" value="Genomic_DNA"/>
</dbReference>
<proteinExistence type="predicted"/>
<organism evidence="1 2">
    <name type="scientific">Thelohanellus kitauei</name>
    <name type="common">Myxosporean</name>
    <dbReference type="NCBI Taxonomy" id="669202"/>
    <lineage>
        <taxon>Eukaryota</taxon>
        <taxon>Metazoa</taxon>
        <taxon>Cnidaria</taxon>
        <taxon>Myxozoa</taxon>
        <taxon>Myxosporea</taxon>
        <taxon>Bivalvulida</taxon>
        <taxon>Platysporina</taxon>
        <taxon>Myxobolidae</taxon>
        <taxon>Thelohanellus</taxon>
    </lineage>
</organism>
<name>A0A0C2JZ23_THEKT</name>
<keyword evidence="2" id="KW-1185">Reference proteome</keyword>
<sequence length="104" mass="11806">MDYYLICRKKKVLVYIDQCNLGNKTLGGHLIAVCVYLALFNKHVKCDFLLSISHNKTAYGLKAVISNQVLVDSTKFTYCSEAIEIWTQSITIFPIIGTYTNSFE</sequence>
<accession>A0A0C2JZ23</accession>
<protein>
    <submittedName>
        <fullName evidence="1">Uncharacterized protein</fullName>
    </submittedName>
</protein>
<comment type="caution">
    <text evidence="1">The sequence shown here is derived from an EMBL/GenBank/DDBJ whole genome shotgun (WGS) entry which is preliminary data.</text>
</comment>
<reference evidence="1 2" key="1">
    <citation type="journal article" date="2014" name="Genome Biol. Evol.">
        <title>The genome of the myxosporean Thelohanellus kitauei shows adaptations to nutrient acquisition within its fish host.</title>
        <authorList>
            <person name="Yang Y."/>
            <person name="Xiong J."/>
            <person name="Zhou Z."/>
            <person name="Huo F."/>
            <person name="Miao W."/>
            <person name="Ran C."/>
            <person name="Liu Y."/>
            <person name="Zhang J."/>
            <person name="Feng J."/>
            <person name="Wang M."/>
            <person name="Wang M."/>
            <person name="Wang L."/>
            <person name="Yao B."/>
        </authorList>
    </citation>
    <scope>NUCLEOTIDE SEQUENCE [LARGE SCALE GENOMIC DNA]</scope>
    <source>
        <strain evidence="1">Wuqing</strain>
    </source>
</reference>
<dbReference type="AlphaFoldDB" id="A0A0C2JZ23"/>